<accession>A0A2T1C9H7</accession>
<reference evidence="2 3" key="2">
    <citation type="submission" date="2018-03" db="EMBL/GenBank/DDBJ databases">
        <title>The ancient ancestry and fast evolution of plastids.</title>
        <authorList>
            <person name="Moore K.R."/>
            <person name="Magnabosco C."/>
            <person name="Momper L."/>
            <person name="Gold D.A."/>
            <person name="Bosak T."/>
            <person name="Fournier G.P."/>
        </authorList>
    </citation>
    <scope>NUCLEOTIDE SEQUENCE [LARGE SCALE GENOMIC DNA]</scope>
    <source>
        <strain evidence="2 3">CCAP 1448/3</strain>
    </source>
</reference>
<comment type="caution">
    <text evidence="2">The sequence shown here is derived from an EMBL/GenBank/DDBJ whole genome shotgun (WGS) entry which is preliminary data.</text>
</comment>
<dbReference type="Proteomes" id="UP000238762">
    <property type="component" value="Unassembled WGS sequence"/>
</dbReference>
<dbReference type="CDD" id="cd16443">
    <property type="entry name" value="LplA"/>
    <property type="match status" value="1"/>
</dbReference>
<keyword evidence="2" id="KW-0436">Ligase</keyword>
<dbReference type="InterPro" id="IPR050664">
    <property type="entry name" value="Octanoyltrans_LipM/LipL"/>
</dbReference>
<evidence type="ECO:0000313" key="2">
    <source>
        <dbReference type="EMBL" id="PSB04793.1"/>
    </source>
</evidence>
<dbReference type="InterPro" id="IPR045864">
    <property type="entry name" value="aa-tRNA-synth_II/BPL/LPL"/>
</dbReference>
<dbReference type="Gene3D" id="3.30.930.10">
    <property type="entry name" value="Bira Bifunctional Protein, Domain 2"/>
    <property type="match status" value="1"/>
</dbReference>
<reference evidence="2 3" key="1">
    <citation type="submission" date="2018-02" db="EMBL/GenBank/DDBJ databases">
        <authorList>
            <person name="Cohen D.B."/>
            <person name="Kent A.D."/>
        </authorList>
    </citation>
    <scope>NUCLEOTIDE SEQUENCE [LARGE SCALE GENOMIC DNA]</scope>
    <source>
        <strain evidence="2 3">CCAP 1448/3</strain>
    </source>
</reference>
<organism evidence="2 3">
    <name type="scientific">Merismopedia glauca CCAP 1448/3</name>
    <dbReference type="NCBI Taxonomy" id="1296344"/>
    <lineage>
        <taxon>Bacteria</taxon>
        <taxon>Bacillati</taxon>
        <taxon>Cyanobacteriota</taxon>
        <taxon>Cyanophyceae</taxon>
        <taxon>Synechococcales</taxon>
        <taxon>Merismopediaceae</taxon>
        <taxon>Merismopedia</taxon>
    </lineage>
</organism>
<gene>
    <name evidence="2" type="ORF">C7B64_02215</name>
</gene>
<evidence type="ECO:0000259" key="1">
    <source>
        <dbReference type="PROSITE" id="PS51733"/>
    </source>
</evidence>
<dbReference type="RefSeq" id="WP_106287028.1">
    <property type="nucleotide sequence ID" value="NZ_CAWNTC010000151.1"/>
</dbReference>
<keyword evidence="3" id="KW-1185">Reference proteome</keyword>
<dbReference type="OrthoDB" id="9774653at2"/>
<dbReference type="GO" id="GO:0016874">
    <property type="term" value="F:ligase activity"/>
    <property type="evidence" value="ECO:0007669"/>
    <property type="project" value="UniProtKB-KW"/>
</dbReference>
<dbReference type="PANTHER" id="PTHR43679:SF2">
    <property type="entry name" value="OCTANOYL-[GCVH]:PROTEIN N-OCTANOYLTRANSFERASE"/>
    <property type="match status" value="1"/>
</dbReference>
<proteinExistence type="predicted"/>
<name>A0A2T1C9H7_9CYAN</name>
<dbReference type="EMBL" id="PVWJ01000007">
    <property type="protein sequence ID" value="PSB04793.1"/>
    <property type="molecule type" value="Genomic_DNA"/>
</dbReference>
<dbReference type="SUPFAM" id="SSF55681">
    <property type="entry name" value="Class II aaRS and biotin synthetases"/>
    <property type="match status" value="1"/>
</dbReference>
<protein>
    <submittedName>
        <fullName evidence="2">Biotin--protein ligase</fullName>
    </submittedName>
</protein>
<feature type="domain" description="BPL/LPL catalytic" evidence="1">
    <location>
        <begin position="14"/>
        <end position="203"/>
    </location>
</feature>
<dbReference type="PROSITE" id="PS51733">
    <property type="entry name" value="BPL_LPL_CATALYTIC"/>
    <property type="match status" value="1"/>
</dbReference>
<dbReference type="PANTHER" id="PTHR43679">
    <property type="entry name" value="OCTANOYLTRANSFERASE LIPM-RELATED"/>
    <property type="match status" value="1"/>
</dbReference>
<dbReference type="InterPro" id="IPR004143">
    <property type="entry name" value="BPL_LPL_catalytic"/>
</dbReference>
<evidence type="ECO:0000313" key="3">
    <source>
        <dbReference type="Proteomes" id="UP000238762"/>
    </source>
</evidence>
<sequence length="224" mass="24709">MAIDLWLLEQHLLGVHPPTLRFYTWSPPAISLGYHQRRYPEFWQNLTWQGQPIDLVRRPTGGRAVLHQGDLTYAVITSGIKGTRTEVYEYICQFIIQGWRNLGVDLHYGMAGKGYIHNPNCFGTATGADLVCADGTKLVGSAQLRRGDAVLQHGSMSLNPDLDLLSQVFGESTLLPLTGLKIQGEELRLSAVEALTEAASECFGVELVVQPLSEAEMSEIAKVM</sequence>
<dbReference type="Pfam" id="PF21948">
    <property type="entry name" value="LplA-B_cat"/>
    <property type="match status" value="1"/>
</dbReference>
<dbReference type="AlphaFoldDB" id="A0A2T1C9H7"/>